<evidence type="ECO:0000313" key="3">
    <source>
        <dbReference type="Proteomes" id="UP000244336"/>
    </source>
</evidence>
<sequence>MHVTRTKTAASSSVVHGGRPVTGHCGRTPPVRGDLTGQDRAKADGEASRRRDGSRPRPPAAPSHDRWHDGRPAVTARRGSHASNTRAWPREPSPRAPAPGRPLRRAACARAHPCWGRRVSRRLGTRVWAAVSAGTPCEPTPRPPLA</sequence>
<organism evidence="2 3">
    <name type="scientific">Panicum hallii var. hallii</name>
    <dbReference type="NCBI Taxonomy" id="1504633"/>
    <lineage>
        <taxon>Eukaryota</taxon>
        <taxon>Viridiplantae</taxon>
        <taxon>Streptophyta</taxon>
        <taxon>Embryophyta</taxon>
        <taxon>Tracheophyta</taxon>
        <taxon>Spermatophyta</taxon>
        <taxon>Magnoliopsida</taxon>
        <taxon>Liliopsida</taxon>
        <taxon>Poales</taxon>
        <taxon>Poaceae</taxon>
        <taxon>PACMAD clade</taxon>
        <taxon>Panicoideae</taxon>
        <taxon>Panicodae</taxon>
        <taxon>Paniceae</taxon>
        <taxon>Panicinae</taxon>
        <taxon>Panicum</taxon>
        <taxon>Panicum sect. Panicum</taxon>
    </lineage>
</organism>
<dbReference type="AlphaFoldDB" id="A0A2T7E922"/>
<feature type="compositionally biased region" description="Basic and acidic residues" evidence="1">
    <location>
        <begin position="37"/>
        <end position="55"/>
    </location>
</feature>
<protein>
    <submittedName>
        <fullName evidence="2">Uncharacterized protein</fullName>
    </submittedName>
</protein>
<dbReference type="Proteomes" id="UP000244336">
    <property type="component" value="Chromosome 3"/>
</dbReference>
<reference evidence="2 3" key="1">
    <citation type="submission" date="2018-04" db="EMBL/GenBank/DDBJ databases">
        <title>WGS assembly of Panicum hallii var. hallii HAL2.</title>
        <authorList>
            <person name="Lovell J."/>
            <person name="Jenkins J."/>
            <person name="Lowry D."/>
            <person name="Mamidi S."/>
            <person name="Sreedasyam A."/>
            <person name="Weng X."/>
            <person name="Barry K."/>
            <person name="Bonette J."/>
            <person name="Campitelli B."/>
            <person name="Daum C."/>
            <person name="Gordon S."/>
            <person name="Gould B."/>
            <person name="Lipzen A."/>
            <person name="MacQueen A."/>
            <person name="Palacio-Mejia J."/>
            <person name="Plott C."/>
            <person name="Shakirov E."/>
            <person name="Shu S."/>
            <person name="Yoshinaga Y."/>
            <person name="Zane M."/>
            <person name="Rokhsar D."/>
            <person name="Grimwood J."/>
            <person name="Schmutz J."/>
            <person name="Juenger T."/>
        </authorList>
    </citation>
    <scope>NUCLEOTIDE SEQUENCE [LARGE SCALE GENOMIC DNA]</scope>
    <source>
        <strain evidence="3">cv. HAL2</strain>
    </source>
</reference>
<gene>
    <name evidence="2" type="ORF">GQ55_3G135700</name>
</gene>
<accession>A0A2T7E922</accession>
<feature type="compositionally biased region" description="Polar residues" evidence="1">
    <location>
        <begin position="1"/>
        <end position="14"/>
    </location>
</feature>
<evidence type="ECO:0000313" key="2">
    <source>
        <dbReference type="EMBL" id="PUZ64336.1"/>
    </source>
</evidence>
<dbReference type="Gramene" id="PUZ64336">
    <property type="protein sequence ID" value="PUZ64336"/>
    <property type="gene ID" value="GQ55_3G135700"/>
</dbReference>
<proteinExistence type="predicted"/>
<dbReference type="EMBL" id="CM009751">
    <property type="protein sequence ID" value="PUZ64336.1"/>
    <property type="molecule type" value="Genomic_DNA"/>
</dbReference>
<feature type="region of interest" description="Disordered" evidence="1">
    <location>
        <begin position="1"/>
        <end position="105"/>
    </location>
</feature>
<evidence type="ECO:0000256" key="1">
    <source>
        <dbReference type="SAM" id="MobiDB-lite"/>
    </source>
</evidence>
<keyword evidence="3" id="KW-1185">Reference proteome</keyword>
<name>A0A2T7E922_9POAL</name>